<comment type="caution">
    <text evidence="1">The sequence shown here is derived from an EMBL/GenBank/DDBJ whole genome shotgun (WGS) entry which is preliminary data.</text>
</comment>
<reference evidence="1 2" key="1">
    <citation type="journal article" date="2017" name="Antonie Van Leeuwenhoek">
        <title>Phylogenomic resolution of the bacterial genus Pantoea and its relationship with Erwinia and Tatumella.</title>
        <authorList>
            <person name="Palmer M."/>
            <person name="Steenkamp E.T."/>
            <person name="Coetzee M.P."/>
            <person name="Chan W.Y."/>
            <person name="van Zyl E."/>
            <person name="De Maayer P."/>
            <person name="Coutinho T.A."/>
            <person name="Blom J."/>
            <person name="Smits T.H."/>
            <person name="Duffy B."/>
            <person name="Venter S.N."/>
        </authorList>
    </citation>
    <scope>NUCLEOTIDE SEQUENCE [LARGE SCALE GENOMIC DNA]</scope>
    <source>
        <strain evidence="1 2">LMG 24534</strain>
    </source>
</reference>
<keyword evidence="2" id="KW-1185">Reference proteome</keyword>
<protein>
    <submittedName>
        <fullName evidence="1">Uncharacterized protein</fullName>
    </submittedName>
</protein>
<organism evidence="1 2">
    <name type="scientific">Pantoea conspicua</name>
    <dbReference type="NCBI Taxonomy" id="472705"/>
    <lineage>
        <taxon>Bacteria</taxon>
        <taxon>Pseudomonadati</taxon>
        <taxon>Pseudomonadota</taxon>
        <taxon>Gammaproteobacteria</taxon>
        <taxon>Enterobacterales</taxon>
        <taxon>Erwiniaceae</taxon>
        <taxon>Pantoea</taxon>
    </lineage>
</organism>
<evidence type="ECO:0000313" key="1">
    <source>
        <dbReference type="EMBL" id="ORM55965.1"/>
    </source>
</evidence>
<dbReference type="EMBL" id="MLFN01000001">
    <property type="protein sequence ID" value="ORM55965.1"/>
    <property type="molecule type" value="Genomic_DNA"/>
</dbReference>
<accession>A0A1X1C2R0</accession>
<dbReference type="OrthoDB" id="9986734at2"/>
<dbReference type="AlphaFoldDB" id="A0A1X1C2R0"/>
<name>A0A1X1C2R0_9GAMM</name>
<dbReference type="RefSeq" id="WP_094119119.1">
    <property type="nucleotide sequence ID" value="NZ_MLFN01000001.1"/>
</dbReference>
<dbReference type="Proteomes" id="UP000193933">
    <property type="component" value="Unassembled WGS sequence"/>
</dbReference>
<gene>
    <name evidence="1" type="ORF">HA41_00595</name>
</gene>
<proteinExistence type="predicted"/>
<sequence length="142" mass="16189">MKKPENYQLSGCTTADQAMRIGDRDRLKSIEEVRITDTICPERLEAIPESLCVNGEAWGEFVKRTKMAETKRFIVFAYDDYELGGCCNGIHCVTSTLEEAEKAASSVEARNNNDTIEIYDIQQEKSVCSFYRTVQGEWVRDE</sequence>
<evidence type="ECO:0000313" key="2">
    <source>
        <dbReference type="Proteomes" id="UP000193933"/>
    </source>
</evidence>